<organism evidence="6 7">
    <name type="scientific">Pontibacter diazotrophicus</name>
    <dbReference type="NCBI Taxonomy" id="1400979"/>
    <lineage>
        <taxon>Bacteria</taxon>
        <taxon>Pseudomonadati</taxon>
        <taxon>Bacteroidota</taxon>
        <taxon>Cytophagia</taxon>
        <taxon>Cytophagales</taxon>
        <taxon>Hymenobacteraceae</taxon>
        <taxon>Pontibacter</taxon>
    </lineage>
</organism>
<dbReference type="PANTHER" id="PTHR30417">
    <property type="entry name" value="N-ACETYLMURAMOYL-L-ALANINE AMIDASE AMID"/>
    <property type="match status" value="1"/>
</dbReference>
<evidence type="ECO:0000256" key="4">
    <source>
        <dbReference type="ARBA" id="ARBA00023316"/>
    </source>
</evidence>
<feature type="domain" description="N-acetylmuramoyl-L-alanine amidase" evidence="5">
    <location>
        <begin position="17"/>
        <end position="185"/>
    </location>
</feature>
<dbReference type="GO" id="GO:0008745">
    <property type="term" value="F:N-acetylmuramoyl-L-alanine amidase activity"/>
    <property type="evidence" value="ECO:0007669"/>
    <property type="project" value="UniProtKB-EC"/>
</dbReference>
<dbReference type="InterPro" id="IPR002502">
    <property type="entry name" value="Amidase_domain"/>
</dbReference>
<dbReference type="AlphaFoldDB" id="A0A3D8LH29"/>
<dbReference type="EMBL" id="QRGR01000003">
    <property type="protein sequence ID" value="RDV16759.1"/>
    <property type="molecule type" value="Genomic_DNA"/>
</dbReference>
<keyword evidence="4" id="KW-0961">Cell wall biogenesis/degradation</keyword>
<evidence type="ECO:0000256" key="3">
    <source>
        <dbReference type="ARBA" id="ARBA00022801"/>
    </source>
</evidence>
<dbReference type="OrthoDB" id="9794842at2"/>
<keyword evidence="3" id="KW-0378">Hydrolase</keyword>
<name>A0A3D8LH29_9BACT</name>
<gene>
    <name evidence="6" type="ORF">DXT99_02975</name>
</gene>
<dbReference type="PANTHER" id="PTHR30417:SF1">
    <property type="entry name" value="N-ACETYLMURAMOYL-L-ALANINE AMIDASE AMID"/>
    <property type="match status" value="1"/>
</dbReference>
<comment type="caution">
    <text evidence="6">The sequence shown here is derived from an EMBL/GenBank/DDBJ whole genome shotgun (WGS) entry which is preliminary data.</text>
</comment>
<dbReference type="EC" id="3.5.1.28" evidence="2"/>
<evidence type="ECO:0000313" key="6">
    <source>
        <dbReference type="EMBL" id="RDV16759.1"/>
    </source>
</evidence>
<reference evidence="7" key="1">
    <citation type="submission" date="2018-08" db="EMBL/GenBank/DDBJ databases">
        <authorList>
            <person name="Liu Z.-W."/>
            <person name="Du Z.-J."/>
        </authorList>
    </citation>
    <scope>NUCLEOTIDE SEQUENCE [LARGE SCALE GENOMIC DNA]</scope>
    <source>
        <strain evidence="7">H4X</strain>
    </source>
</reference>
<dbReference type="Gene3D" id="3.40.80.10">
    <property type="entry name" value="Peptidoglycan recognition protein-like"/>
    <property type="match status" value="1"/>
</dbReference>
<protein>
    <recommendedName>
        <fullName evidence="2">N-acetylmuramoyl-L-alanine amidase</fullName>
        <ecNumber evidence="2">3.5.1.28</ecNumber>
    </recommendedName>
</protein>
<dbReference type="InterPro" id="IPR051206">
    <property type="entry name" value="NAMLAA_amidase_2"/>
</dbReference>
<dbReference type="CDD" id="cd06583">
    <property type="entry name" value="PGRP"/>
    <property type="match status" value="1"/>
</dbReference>
<evidence type="ECO:0000259" key="5">
    <source>
        <dbReference type="SMART" id="SM00644"/>
    </source>
</evidence>
<dbReference type="GO" id="GO:0071555">
    <property type="term" value="P:cell wall organization"/>
    <property type="evidence" value="ECO:0007669"/>
    <property type="project" value="UniProtKB-KW"/>
</dbReference>
<dbReference type="GO" id="GO:0009253">
    <property type="term" value="P:peptidoglycan catabolic process"/>
    <property type="evidence" value="ECO:0007669"/>
    <property type="project" value="InterPro"/>
</dbReference>
<keyword evidence="7" id="KW-1185">Reference proteome</keyword>
<evidence type="ECO:0000256" key="2">
    <source>
        <dbReference type="ARBA" id="ARBA00011901"/>
    </source>
</evidence>
<dbReference type="SUPFAM" id="SSF55846">
    <property type="entry name" value="N-acetylmuramoyl-L-alanine amidase-like"/>
    <property type="match status" value="1"/>
</dbReference>
<dbReference type="RefSeq" id="WP_115564033.1">
    <property type="nucleotide sequence ID" value="NZ_QRGR01000003.1"/>
</dbReference>
<dbReference type="GO" id="GO:0009254">
    <property type="term" value="P:peptidoglycan turnover"/>
    <property type="evidence" value="ECO:0007669"/>
    <property type="project" value="TreeGrafter"/>
</dbReference>
<evidence type="ECO:0000313" key="7">
    <source>
        <dbReference type="Proteomes" id="UP000256708"/>
    </source>
</evidence>
<sequence length="271" mass="30293">MEIKNHVLYDPDNTRITYSHTPNRSGLYVPKYLVMHYTAVTTMQSTVNWFQNPNAQASAHLLIGRDGAIHQFAPFNVVTWHAGRSSWRGLSGLNWHSIGIELVNGGRLVRKGAKWVCPVDGRPVPDDNVVMAVHKNENQVAGWHEYTEQQLEVSLHIASLLVNAYNLQDVLGHEDISPLRKSDPGPAFPMSSFRARAMGRRDETLDEYVTSTDLNIRSGPGAGYSVLSRPLPAGTRVLSLKQEGNWSFVEVLDVVHGIMDLEGWVARKYLV</sequence>
<accession>A0A3D8LH29</accession>
<evidence type="ECO:0000256" key="1">
    <source>
        <dbReference type="ARBA" id="ARBA00001561"/>
    </source>
</evidence>
<dbReference type="Pfam" id="PF01510">
    <property type="entry name" value="Amidase_2"/>
    <property type="match status" value="1"/>
</dbReference>
<dbReference type="Gene3D" id="2.30.30.40">
    <property type="entry name" value="SH3 Domains"/>
    <property type="match status" value="1"/>
</dbReference>
<comment type="catalytic activity">
    <reaction evidence="1">
        <text>Hydrolyzes the link between N-acetylmuramoyl residues and L-amino acid residues in certain cell-wall glycopeptides.</text>
        <dbReference type="EC" id="3.5.1.28"/>
    </reaction>
</comment>
<dbReference type="SMART" id="SM00644">
    <property type="entry name" value="Ami_2"/>
    <property type="match status" value="1"/>
</dbReference>
<proteinExistence type="predicted"/>
<dbReference type="InterPro" id="IPR036505">
    <property type="entry name" value="Amidase/PGRP_sf"/>
</dbReference>
<dbReference type="Proteomes" id="UP000256708">
    <property type="component" value="Unassembled WGS sequence"/>
</dbReference>